<protein>
    <submittedName>
        <fullName evidence="3">DUF2157 domain-containing protein</fullName>
    </submittedName>
</protein>
<accession>A0A4S3ZUP8</accession>
<feature type="domain" description="DUF2157" evidence="2">
    <location>
        <begin position="11"/>
        <end position="152"/>
    </location>
</feature>
<feature type="transmembrane region" description="Helical" evidence="1">
    <location>
        <begin position="257"/>
        <end position="273"/>
    </location>
</feature>
<feature type="transmembrane region" description="Helical" evidence="1">
    <location>
        <begin position="372"/>
        <end position="389"/>
    </location>
</feature>
<dbReference type="AlphaFoldDB" id="A0A4S3ZUP8"/>
<evidence type="ECO:0000259" key="2">
    <source>
        <dbReference type="Pfam" id="PF09925"/>
    </source>
</evidence>
<feature type="transmembrane region" description="Helical" evidence="1">
    <location>
        <begin position="204"/>
        <end position="223"/>
    </location>
</feature>
<dbReference type="EMBL" id="SSNZ01000005">
    <property type="protein sequence ID" value="THF49508.1"/>
    <property type="molecule type" value="Genomic_DNA"/>
</dbReference>
<feature type="transmembrane region" description="Helical" evidence="1">
    <location>
        <begin position="343"/>
        <end position="360"/>
    </location>
</feature>
<feature type="transmembrane region" description="Helical" evidence="1">
    <location>
        <begin position="105"/>
        <end position="123"/>
    </location>
</feature>
<feature type="transmembrane region" description="Helical" evidence="1">
    <location>
        <begin position="41"/>
        <end position="62"/>
    </location>
</feature>
<dbReference type="Proteomes" id="UP000307507">
    <property type="component" value="Unassembled WGS sequence"/>
</dbReference>
<sequence length="425" mass="47919">MSSKIVKELPKLVDAQIISPETAKAIEHYYRNSPDTKSNSLLTIFGVLGAILIGLGIILIFAHNWDDLPKTAKVTLAFLPLVICQFFTGYTIVKQKSTVWKEVTGTFLFFAIGATIALISQIYNIPGNLGHFLLTWILLSVPVLYILNSNSLALLHLIFATYYGVEVGYGKSGYPWLYLLLIVLFLPHYYQLCKQHSKSNITSVFHWLLPFSSTIMLGAFFSGTSRLGFLIYISLFGLFYNIGTLSFFKEHRLIKNGYLILGVLGTSILSLILSSKWFWLEFYQANHSNTSDLILLLSLQITSLILIGRYFQKKKKDLRQINGFQVLFLVFDLIFLLGLTNNLIGMILTNIVVLLMGALLIKNGSQLSDFTILNYGLMVIAVLIICRFFDTNISFVIRGLLFIAVGVGFFYANYILVQKTKNNRS</sequence>
<gene>
    <name evidence="3" type="ORF">E6C50_12230</name>
</gene>
<keyword evidence="1" id="KW-0812">Transmembrane</keyword>
<feature type="transmembrane region" description="Helical" evidence="1">
    <location>
        <begin position="129"/>
        <end position="147"/>
    </location>
</feature>
<evidence type="ECO:0000313" key="3">
    <source>
        <dbReference type="EMBL" id="THF49508.1"/>
    </source>
</evidence>
<feature type="transmembrane region" description="Helical" evidence="1">
    <location>
        <begin position="293"/>
        <end position="311"/>
    </location>
</feature>
<dbReference type="Pfam" id="PF09925">
    <property type="entry name" value="DUF2157"/>
    <property type="match status" value="1"/>
</dbReference>
<evidence type="ECO:0000313" key="4">
    <source>
        <dbReference type="Proteomes" id="UP000307507"/>
    </source>
</evidence>
<name>A0A4S3ZUP8_9FLAO</name>
<keyword evidence="4" id="KW-1185">Reference proteome</keyword>
<feature type="transmembrane region" description="Helical" evidence="1">
    <location>
        <begin position="175"/>
        <end position="192"/>
    </location>
</feature>
<dbReference type="OrthoDB" id="642680at2"/>
<reference evidence="3 4" key="1">
    <citation type="submission" date="2019-04" db="EMBL/GenBank/DDBJ databases">
        <title>Flavobacterium sp. nov. isolated from construction timber.</title>
        <authorList>
            <person name="Lin S.-Y."/>
            <person name="Chang C.-T."/>
            <person name="Young C.-C."/>
        </authorList>
    </citation>
    <scope>NUCLEOTIDE SEQUENCE [LARGE SCALE GENOMIC DNA]</scope>
    <source>
        <strain evidence="3 4">CC-CTC003</strain>
    </source>
</reference>
<dbReference type="InterPro" id="IPR018677">
    <property type="entry name" value="DUF2157"/>
</dbReference>
<comment type="caution">
    <text evidence="3">The sequence shown here is derived from an EMBL/GenBank/DDBJ whole genome shotgun (WGS) entry which is preliminary data.</text>
</comment>
<proteinExistence type="predicted"/>
<feature type="transmembrane region" description="Helical" evidence="1">
    <location>
        <begin position="395"/>
        <end position="417"/>
    </location>
</feature>
<evidence type="ECO:0000256" key="1">
    <source>
        <dbReference type="SAM" id="Phobius"/>
    </source>
</evidence>
<keyword evidence="1" id="KW-0472">Membrane</keyword>
<feature type="transmembrane region" description="Helical" evidence="1">
    <location>
        <begin position="229"/>
        <end position="248"/>
    </location>
</feature>
<organism evidence="3 4">
    <name type="scientific">Flavobacterium supellecticarium</name>
    <dbReference type="NCBI Taxonomy" id="2565924"/>
    <lineage>
        <taxon>Bacteria</taxon>
        <taxon>Pseudomonadati</taxon>
        <taxon>Bacteroidota</taxon>
        <taxon>Flavobacteriia</taxon>
        <taxon>Flavobacteriales</taxon>
        <taxon>Flavobacteriaceae</taxon>
        <taxon>Flavobacterium</taxon>
    </lineage>
</organism>
<feature type="transmembrane region" description="Helical" evidence="1">
    <location>
        <begin position="74"/>
        <end position="93"/>
    </location>
</feature>
<dbReference type="RefSeq" id="WP_136403515.1">
    <property type="nucleotide sequence ID" value="NZ_SSNZ01000005.1"/>
</dbReference>
<keyword evidence="1" id="KW-1133">Transmembrane helix</keyword>